<keyword evidence="2" id="KW-1185">Reference proteome</keyword>
<accession>A0ACB9DDE0</accession>
<evidence type="ECO:0000313" key="1">
    <source>
        <dbReference type="EMBL" id="KAI3744649.1"/>
    </source>
</evidence>
<name>A0ACB9DDE0_9ASTR</name>
<dbReference type="Proteomes" id="UP001056120">
    <property type="component" value="Linkage Group LG19"/>
</dbReference>
<organism evidence="1 2">
    <name type="scientific">Smallanthus sonchifolius</name>
    <dbReference type="NCBI Taxonomy" id="185202"/>
    <lineage>
        <taxon>Eukaryota</taxon>
        <taxon>Viridiplantae</taxon>
        <taxon>Streptophyta</taxon>
        <taxon>Embryophyta</taxon>
        <taxon>Tracheophyta</taxon>
        <taxon>Spermatophyta</taxon>
        <taxon>Magnoliopsida</taxon>
        <taxon>eudicotyledons</taxon>
        <taxon>Gunneridae</taxon>
        <taxon>Pentapetalae</taxon>
        <taxon>asterids</taxon>
        <taxon>campanulids</taxon>
        <taxon>Asterales</taxon>
        <taxon>Asteraceae</taxon>
        <taxon>Asteroideae</taxon>
        <taxon>Heliantheae alliance</taxon>
        <taxon>Millerieae</taxon>
        <taxon>Smallanthus</taxon>
    </lineage>
</organism>
<reference evidence="1 2" key="2">
    <citation type="journal article" date="2022" name="Mol. Ecol. Resour.">
        <title>The genomes of chicory, endive, great burdock and yacon provide insights into Asteraceae paleo-polyploidization history and plant inulin production.</title>
        <authorList>
            <person name="Fan W."/>
            <person name="Wang S."/>
            <person name="Wang H."/>
            <person name="Wang A."/>
            <person name="Jiang F."/>
            <person name="Liu H."/>
            <person name="Zhao H."/>
            <person name="Xu D."/>
            <person name="Zhang Y."/>
        </authorList>
    </citation>
    <scope>NUCLEOTIDE SEQUENCE [LARGE SCALE GENOMIC DNA]</scope>
    <source>
        <strain evidence="2">cv. Yunnan</strain>
        <tissue evidence="1">Leaves</tissue>
    </source>
</reference>
<dbReference type="EMBL" id="CM042036">
    <property type="protein sequence ID" value="KAI3744649.1"/>
    <property type="molecule type" value="Genomic_DNA"/>
</dbReference>
<comment type="caution">
    <text evidence="1">The sequence shown here is derived from an EMBL/GenBank/DDBJ whole genome shotgun (WGS) entry which is preliminary data.</text>
</comment>
<evidence type="ECO:0000313" key="2">
    <source>
        <dbReference type="Proteomes" id="UP001056120"/>
    </source>
</evidence>
<reference evidence="2" key="1">
    <citation type="journal article" date="2022" name="Mol. Ecol. Resour.">
        <title>The genomes of chicory, endive, great burdock and yacon provide insights into Asteraceae palaeo-polyploidization history and plant inulin production.</title>
        <authorList>
            <person name="Fan W."/>
            <person name="Wang S."/>
            <person name="Wang H."/>
            <person name="Wang A."/>
            <person name="Jiang F."/>
            <person name="Liu H."/>
            <person name="Zhao H."/>
            <person name="Xu D."/>
            <person name="Zhang Y."/>
        </authorList>
    </citation>
    <scope>NUCLEOTIDE SEQUENCE [LARGE SCALE GENOMIC DNA]</scope>
    <source>
        <strain evidence="2">cv. Yunnan</strain>
    </source>
</reference>
<sequence>MFNKKTDSGTTKNYGGIFKERRPYNDTLPLCDKYNYHHIGKRSQTTCYKCRKHDHFFRDCREPAQPTCFECGSQDHLRNTCPRITGKQIIVTGQPNGKEPDVVTDMFLVNDHYASVLFDTGASKIFISTTFRPLIKSKSSKLGNIYTIELANGKIIEANV</sequence>
<protein>
    <submittedName>
        <fullName evidence="1">Uncharacterized protein</fullName>
    </submittedName>
</protein>
<gene>
    <name evidence="1" type="ORF">L1987_57737</name>
</gene>
<proteinExistence type="predicted"/>